<keyword evidence="2" id="KW-1185">Reference proteome</keyword>
<gene>
    <name evidence="1" type="ordered locus">DEFDS_1491</name>
</gene>
<reference evidence="1 2" key="1">
    <citation type="journal article" date="2010" name="DNA Res.">
        <title>Bacterial lifestyle in a deep-sea hydrothermal vent chimney revealed by the genome sequence of the thermophilic bacterium Deferribacter desulfuricans SSM1.</title>
        <authorList>
            <person name="Takaki Y."/>
            <person name="Shimamura S."/>
            <person name="Nakagawa S."/>
            <person name="Fukuhara Y."/>
            <person name="Horikawa H."/>
            <person name="Ankai A."/>
            <person name="Harada T."/>
            <person name="Hosoyama A."/>
            <person name="Oguchi A."/>
            <person name="Fukui S."/>
            <person name="Fujita N."/>
            <person name="Takami H."/>
            <person name="Takai K."/>
        </authorList>
    </citation>
    <scope>NUCLEOTIDE SEQUENCE [LARGE SCALE GENOMIC DNA]</scope>
    <source>
        <strain evidence="2">DSM 14783 / JCM 11476 / NBRC 101012 / SSM1</strain>
    </source>
</reference>
<dbReference type="EMBL" id="AP011529">
    <property type="protein sequence ID" value="BAI80951.1"/>
    <property type="molecule type" value="Genomic_DNA"/>
</dbReference>
<dbReference type="SUPFAM" id="SSF56801">
    <property type="entry name" value="Acetyl-CoA synthetase-like"/>
    <property type="match status" value="1"/>
</dbReference>
<keyword evidence="1" id="KW-0436">Ligase</keyword>
<evidence type="ECO:0000313" key="2">
    <source>
        <dbReference type="Proteomes" id="UP000001520"/>
    </source>
</evidence>
<dbReference type="AlphaFoldDB" id="D3PEC8"/>
<name>D3PEC8_DEFDS</name>
<dbReference type="PANTHER" id="PTHR43845:SF1">
    <property type="entry name" value="BLR5969 PROTEIN"/>
    <property type="match status" value="1"/>
</dbReference>
<dbReference type="Gene3D" id="3.40.50.12780">
    <property type="entry name" value="N-terminal domain of ligase-like"/>
    <property type="match status" value="1"/>
</dbReference>
<proteinExistence type="predicted"/>
<accession>D3PEC8</accession>
<dbReference type="OrthoDB" id="5484550at2"/>
<sequence>MAILGGFEKAISFIKKNANHPFIQFQLEKSNIEVSEIKTYEDFLKIRTISRKDLADLSKDSKSFFSLFESCPLKIFESPGGILNCLFDRYNQYRFYKALEISSFGPCDIIVNTFSYHLTPAGEMFEEASEKIGATVFPLGPTNSDKCAEIIRKIGATAFIGTKTFLKKVLEVLGKENPLLKAYLIAEKITESERKYLSENYKIEIYQGYGTAEVGLIATECEYKDGMHIDDEIFVELLSPDHQKHVSEDEIGEVVVTLLNSKYPLLRYSTGDLSKYTLQKCVCDREIPRLLGIFGRVDSSVKVKGVFIHQWEFDEFCLNLGLNGRLEVENKGGVDQLILKINKNVQNIYEIFKEKFKLSLKDVVINDEINKNEIVDNREYLKER</sequence>
<dbReference type="HOGENOM" id="CLU_035301_1_3_0"/>
<evidence type="ECO:0000313" key="1">
    <source>
        <dbReference type="EMBL" id="BAI80951.1"/>
    </source>
</evidence>
<dbReference type="EC" id="6.2.1.30" evidence="1"/>
<dbReference type="KEGG" id="ddf:DEFDS_1491"/>
<protein>
    <submittedName>
        <fullName evidence="1">Phenylacetate-CoA ligase</fullName>
        <ecNumber evidence="1">6.2.1.30</ecNumber>
    </submittedName>
</protein>
<dbReference type="STRING" id="639282.DEFDS_1491"/>
<dbReference type="eggNOG" id="COG1541">
    <property type="taxonomic scope" value="Bacteria"/>
</dbReference>
<dbReference type="InterPro" id="IPR042099">
    <property type="entry name" value="ANL_N_sf"/>
</dbReference>
<dbReference type="GO" id="GO:0047475">
    <property type="term" value="F:phenylacetate-CoA ligase activity"/>
    <property type="evidence" value="ECO:0007669"/>
    <property type="project" value="UniProtKB-EC"/>
</dbReference>
<dbReference type="RefSeq" id="WP_013008197.1">
    <property type="nucleotide sequence ID" value="NC_013939.1"/>
</dbReference>
<dbReference type="Proteomes" id="UP000001520">
    <property type="component" value="Chromosome"/>
</dbReference>
<dbReference type="PANTHER" id="PTHR43845">
    <property type="entry name" value="BLR5969 PROTEIN"/>
    <property type="match status" value="1"/>
</dbReference>
<organism evidence="1 2">
    <name type="scientific">Deferribacter desulfuricans (strain DSM 14783 / JCM 11476 / NBRC 101012 / SSM1)</name>
    <dbReference type="NCBI Taxonomy" id="639282"/>
    <lineage>
        <taxon>Bacteria</taxon>
        <taxon>Pseudomonadati</taxon>
        <taxon>Deferribacterota</taxon>
        <taxon>Deferribacteres</taxon>
        <taxon>Deferribacterales</taxon>
        <taxon>Deferribacteraceae</taxon>
        <taxon>Deferribacter</taxon>
    </lineage>
</organism>